<evidence type="ECO:0000256" key="6">
    <source>
        <dbReference type="ARBA" id="ARBA00022840"/>
    </source>
</evidence>
<dbReference type="GO" id="GO:0000226">
    <property type="term" value="P:microtubule cytoskeleton organization"/>
    <property type="evidence" value="ECO:0007669"/>
    <property type="project" value="TreeGrafter"/>
</dbReference>
<keyword evidence="2" id="KW-0723">Serine/threonine-protein kinase</keyword>
<feature type="domain" description="Protein kinase" evidence="7">
    <location>
        <begin position="1"/>
        <end position="147"/>
    </location>
</feature>
<evidence type="ECO:0000256" key="3">
    <source>
        <dbReference type="ARBA" id="ARBA00022679"/>
    </source>
</evidence>
<dbReference type="Proteomes" id="UP000001075">
    <property type="component" value="Unassembled WGS sequence"/>
</dbReference>
<keyword evidence="4" id="KW-0547">Nucleotide-binding</keyword>
<dbReference type="FunFam" id="1.10.510.10:FF:000571">
    <property type="entry name" value="Maternal embryonic leucine zipper kinase"/>
    <property type="match status" value="1"/>
</dbReference>
<dbReference type="GO" id="GO:0005524">
    <property type="term" value="F:ATP binding"/>
    <property type="evidence" value="ECO:0007669"/>
    <property type="project" value="UniProtKB-KW"/>
</dbReference>
<dbReference type="PROSITE" id="PS50011">
    <property type="entry name" value="PROTEIN_KINASE_DOM"/>
    <property type="match status" value="1"/>
</dbReference>
<dbReference type="GO" id="GO:0050321">
    <property type="term" value="F:tau-protein kinase activity"/>
    <property type="evidence" value="ECO:0007669"/>
    <property type="project" value="TreeGrafter"/>
</dbReference>
<dbReference type="GO" id="GO:0035556">
    <property type="term" value="P:intracellular signal transduction"/>
    <property type="evidence" value="ECO:0007669"/>
    <property type="project" value="TreeGrafter"/>
</dbReference>
<evidence type="ECO:0000256" key="4">
    <source>
        <dbReference type="ARBA" id="ARBA00022741"/>
    </source>
</evidence>
<dbReference type="PANTHER" id="PTHR24346">
    <property type="entry name" value="MAP/MICROTUBULE AFFINITY-REGULATING KINASE"/>
    <property type="match status" value="1"/>
</dbReference>
<dbReference type="EMBL" id="JH002258">
    <property type="protein sequence ID" value="EGW02970.1"/>
    <property type="molecule type" value="Genomic_DNA"/>
</dbReference>
<proteinExistence type="predicted"/>
<reference evidence="9" key="1">
    <citation type="journal article" date="2011" name="Nat. Biotechnol.">
        <title>The genomic sequence of the Chinese hamster ovary (CHO)-K1 cell line.</title>
        <authorList>
            <person name="Xu X."/>
            <person name="Nagarajan H."/>
            <person name="Lewis N.E."/>
            <person name="Pan S."/>
            <person name="Cai Z."/>
            <person name="Liu X."/>
            <person name="Chen W."/>
            <person name="Xie M."/>
            <person name="Wang W."/>
            <person name="Hammond S."/>
            <person name="Andersen M.R."/>
            <person name="Neff N."/>
            <person name="Passarelli B."/>
            <person name="Koh W."/>
            <person name="Fan H.C."/>
            <person name="Wang J."/>
            <person name="Gui Y."/>
            <person name="Lee K.H."/>
            <person name="Betenbaugh M.J."/>
            <person name="Quake S.R."/>
            <person name="Famili I."/>
            <person name="Palsson B.O."/>
            <person name="Wang J."/>
        </authorList>
    </citation>
    <scope>NUCLEOTIDE SEQUENCE [LARGE SCALE GENOMIC DNA]</scope>
    <source>
        <strain evidence="9">CHO K1 cell line</strain>
    </source>
</reference>
<dbReference type="InterPro" id="IPR011009">
    <property type="entry name" value="Kinase-like_dom_sf"/>
</dbReference>
<dbReference type="GO" id="GO:0005737">
    <property type="term" value="C:cytoplasm"/>
    <property type="evidence" value="ECO:0007669"/>
    <property type="project" value="TreeGrafter"/>
</dbReference>
<dbReference type="InParanoid" id="G3IES4"/>
<evidence type="ECO:0000256" key="5">
    <source>
        <dbReference type="ARBA" id="ARBA00022777"/>
    </source>
</evidence>
<dbReference type="SUPFAM" id="SSF56112">
    <property type="entry name" value="Protein kinase-like (PK-like)"/>
    <property type="match status" value="1"/>
</dbReference>
<dbReference type="EC" id="2.7.11.1" evidence="1"/>
<dbReference type="Pfam" id="PF00069">
    <property type="entry name" value="Pkinase"/>
    <property type="match status" value="1"/>
</dbReference>
<dbReference type="STRING" id="10029.G3IES4"/>
<organism evidence="8 9">
    <name type="scientific">Cricetulus griseus</name>
    <name type="common">Chinese hamster</name>
    <name type="synonym">Cricetulus barabensis griseus</name>
    <dbReference type="NCBI Taxonomy" id="10029"/>
    <lineage>
        <taxon>Eukaryota</taxon>
        <taxon>Metazoa</taxon>
        <taxon>Chordata</taxon>
        <taxon>Craniata</taxon>
        <taxon>Vertebrata</taxon>
        <taxon>Euteleostomi</taxon>
        <taxon>Mammalia</taxon>
        <taxon>Eutheria</taxon>
        <taxon>Euarchontoglires</taxon>
        <taxon>Glires</taxon>
        <taxon>Rodentia</taxon>
        <taxon>Myomorpha</taxon>
        <taxon>Muroidea</taxon>
        <taxon>Cricetidae</taxon>
        <taxon>Cricetinae</taxon>
        <taxon>Cricetulus</taxon>
    </lineage>
</organism>
<evidence type="ECO:0000313" key="8">
    <source>
        <dbReference type="EMBL" id="EGW02970.1"/>
    </source>
</evidence>
<dbReference type="Gene3D" id="1.10.510.10">
    <property type="entry name" value="Transferase(Phosphotransferase) domain 1"/>
    <property type="match status" value="1"/>
</dbReference>
<dbReference type="PANTHER" id="PTHR24346:SF3">
    <property type="entry name" value="GENE 10662-RELATED"/>
    <property type="match status" value="1"/>
</dbReference>
<sequence length="147" mass="16274">MKSLQHPNIIKLFHVVQTTDTTYLVMEHASEGELLSHILELGSLQESEARRLFTQILHAVQYCHDNHIAHRDIKASSILLNCRGNAKLCDFGLAAKVAPGELLRDFCGTLPYCAPELFAGEAYDVCASDIWSLGVLHFLMVVGLLPS</sequence>
<keyword evidence="6" id="KW-0067">ATP-binding</keyword>
<name>G3IES4_CRIGR</name>
<evidence type="ECO:0000313" key="9">
    <source>
        <dbReference type="Proteomes" id="UP000001075"/>
    </source>
</evidence>
<keyword evidence="5 8" id="KW-0418">Kinase</keyword>
<protein>
    <recommendedName>
        <fullName evidence="1">non-specific serine/threonine protein kinase</fullName>
        <ecNumber evidence="1">2.7.11.1</ecNumber>
    </recommendedName>
</protein>
<gene>
    <name evidence="8" type="ORF">I79_022227</name>
</gene>
<keyword evidence="3" id="KW-0808">Transferase</keyword>
<accession>G3IES4</accession>
<dbReference type="InterPro" id="IPR000719">
    <property type="entry name" value="Prot_kinase_dom"/>
</dbReference>
<dbReference type="AlphaFoldDB" id="G3IES4"/>
<evidence type="ECO:0000256" key="1">
    <source>
        <dbReference type="ARBA" id="ARBA00012513"/>
    </source>
</evidence>
<evidence type="ECO:0000259" key="7">
    <source>
        <dbReference type="PROSITE" id="PS50011"/>
    </source>
</evidence>
<evidence type="ECO:0000256" key="2">
    <source>
        <dbReference type="ARBA" id="ARBA00022527"/>
    </source>
</evidence>